<dbReference type="PANTHER" id="PTHR10514">
    <property type="entry name" value="ANGIOTENSIN-CONVERTING ENZYME"/>
    <property type="match status" value="1"/>
</dbReference>
<organism evidence="11 12">
    <name type="scientific">Fopius arisanus</name>
    <dbReference type="NCBI Taxonomy" id="64838"/>
    <lineage>
        <taxon>Eukaryota</taxon>
        <taxon>Metazoa</taxon>
        <taxon>Ecdysozoa</taxon>
        <taxon>Arthropoda</taxon>
        <taxon>Hexapoda</taxon>
        <taxon>Insecta</taxon>
        <taxon>Pterygota</taxon>
        <taxon>Neoptera</taxon>
        <taxon>Endopterygota</taxon>
        <taxon>Hymenoptera</taxon>
        <taxon>Apocrita</taxon>
        <taxon>Ichneumonoidea</taxon>
        <taxon>Braconidae</taxon>
        <taxon>Opiinae</taxon>
        <taxon>Fopius</taxon>
    </lineage>
</organism>
<dbReference type="PROSITE" id="PS52011">
    <property type="entry name" value="PEPTIDASE_M2"/>
    <property type="match status" value="1"/>
</dbReference>
<dbReference type="Pfam" id="PF01401">
    <property type="entry name" value="Peptidase_M2"/>
    <property type="match status" value="1"/>
</dbReference>
<evidence type="ECO:0000313" key="12">
    <source>
        <dbReference type="RefSeq" id="XP_011300356.1"/>
    </source>
</evidence>
<sequence length="714" mass="82038">MIKQVRGMNLKWSFVILSLLVSINGLSESELDSFVKLTALGYEDACTKAAEAKWLFIKECNNASRRTWEETLVEYAEYVRTQKTEIPGMINGTLENSQLQYKLDLISKPGDASMEPEDWQYFVSFLGAAELSKIIGNESMPDRSLRQRTETLLSRNSSADEKFEIWTSWYENFKPSISHFAESLKLVENATAANDMESIDKYWLMLNDYEKSYEEAERLWEDVSRLHRRILEFLQKRLTKKYSNTSRINETLPAHLLGSLEGYDWTQLALQTIPYPDITFEIREKLLKRDLLGKNLYKAASRLGKILLKHVPETPFWEESDFTAQCPSRLIDLCTGTMRLSTCSDQSSISSYLSAHKDVARALIHQMWIENIPILNVANRYSALDSAMEELFGVLSMSRAWLLSLNLVNETDDQDEVRVVSLMMTALDVLPRMAYYLGADLWRLHVIQNKSLTPGELTVAWWEYREKYEGISTVDTSVPTFLDDEFIISNKPYLSKFLGILLGFQIYENIMDSTEMRYEKVQAFGQKHELIKMIQYGSEDNWRETIKKYLNIYEISSDSLLKYFSPLEEFLDEFDDESMDFNPSALEKAIEELEDDKKKIAVSYRSKEMTTLPTTASTSTSKDGESSKSQTTSSELKTSPHQSSSTRENTTKTVKEGHSVEKKNPQENEEVIKSGTSKAVWAVGAVLIATVTIVIIAIFGRQRCRKTPKNRRYV</sequence>
<keyword evidence="7" id="KW-0121">Carboxypeptidase</keyword>
<comment type="similarity">
    <text evidence="1 6 7">Belongs to the peptidase M2 family.</text>
</comment>
<evidence type="ECO:0000256" key="1">
    <source>
        <dbReference type="ARBA" id="ARBA00008139"/>
    </source>
</evidence>
<gene>
    <name evidence="12" type="primary">LOC105264884</name>
</gene>
<feature type="region of interest" description="Disordered" evidence="8">
    <location>
        <begin position="611"/>
        <end position="670"/>
    </location>
</feature>
<dbReference type="PANTHER" id="PTHR10514:SF44">
    <property type="entry name" value="ANGIOTENSIN-CONVERTING ENZYME-RELATED"/>
    <property type="match status" value="1"/>
</dbReference>
<dbReference type="GO" id="GO:0006508">
    <property type="term" value="P:proteolysis"/>
    <property type="evidence" value="ECO:0007669"/>
    <property type="project" value="UniProtKB-KW"/>
</dbReference>
<keyword evidence="9" id="KW-0472">Membrane</keyword>
<keyword evidence="7" id="KW-0378">Hydrolase</keyword>
<evidence type="ECO:0000256" key="8">
    <source>
        <dbReference type="SAM" id="MobiDB-lite"/>
    </source>
</evidence>
<dbReference type="GO" id="GO:0008241">
    <property type="term" value="F:peptidyl-dipeptidase activity"/>
    <property type="evidence" value="ECO:0007669"/>
    <property type="project" value="InterPro"/>
</dbReference>
<dbReference type="GO" id="GO:0005886">
    <property type="term" value="C:plasma membrane"/>
    <property type="evidence" value="ECO:0007669"/>
    <property type="project" value="TreeGrafter"/>
</dbReference>
<feature type="chain" id="PRO_5040462348" description="Angiotensin-converting enzyme" evidence="10">
    <location>
        <begin position="26"/>
        <end position="714"/>
    </location>
</feature>
<dbReference type="GO" id="GO:0004180">
    <property type="term" value="F:carboxypeptidase activity"/>
    <property type="evidence" value="ECO:0007669"/>
    <property type="project" value="UniProtKB-KW"/>
</dbReference>
<dbReference type="RefSeq" id="XP_011300356.1">
    <property type="nucleotide sequence ID" value="XM_011302054.1"/>
</dbReference>
<name>A0A9R1TWC5_9HYME</name>
<feature type="compositionally biased region" description="Polar residues" evidence="8">
    <location>
        <begin position="627"/>
        <end position="648"/>
    </location>
</feature>
<keyword evidence="7" id="KW-0645">Protease</keyword>
<dbReference type="PRINTS" id="PR00791">
    <property type="entry name" value="PEPDIPTASEA"/>
</dbReference>
<evidence type="ECO:0000313" key="11">
    <source>
        <dbReference type="Proteomes" id="UP000694866"/>
    </source>
</evidence>
<keyword evidence="9" id="KW-0812">Transmembrane</keyword>
<dbReference type="OrthoDB" id="7361988at2759"/>
<keyword evidence="2 10" id="KW-0732">Signal</keyword>
<evidence type="ECO:0000256" key="10">
    <source>
        <dbReference type="SAM" id="SignalP"/>
    </source>
</evidence>
<dbReference type="EC" id="3.4.-.-" evidence="7"/>
<evidence type="ECO:0000256" key="7">
    <source>
        <dbReference type="RuleBase" id="RU361144"/>
    </source>
</evidence>
<comment type="caution">
    <text evidence="6">Lacks conserved residue(s) required for the propagation of feature annotation.</text>
</comment>
<evidence type="ECO:0000256" key="9">
    <source>
        <dbReference type="SAM" id="Phobius"/>
    </source>
</evidence>
<keyword evidence="5 7" id="KW-0479">Metal-binding</keyword>
<dbReference type="GO" id="GO:0005615">
    <property type="term" value="C:extracellular space"/>
    <property type="evidence" value="ECO:0007669"/>
    <property type="project" value="TreeGrafter"/>
</dbReference>
<dbReference type="GO" id="GO:0008237">
    <property type="term" value="F:metallopeptidase activity"/>
    <property type="evidence" value="ECO:0007669"/>
    <property type="project" value="UniProtKB-KW"/>
</dbReference>
<feature type="transmembrane region" description="Helical" evidence="9">
    <location>
        <begin position="679"/>
        <end position="699"/>
    </location>
</feature>
<reference evidence="12" key="1">
    <citation type="submission" date="2025-08" db="UniProtKB">
        <authorList>
            <consortium name="RefSeq"/>
        </authorList>
    </citation>
    <scope>IDENTIFICATION</scope>
    <source>
        <strain evidence="12">USDA-PBARC FA_bdor</strain>
        <tissue evidence="12">Whole organism</tissue>
    </source>
</reference>
<keyword evidence="3" id="KW-1015">Disulfide bond</keyword>
<evidence type="ECO:0000256" key="3">
    <source>
        <dbReference type="ARBA" id="ARBA00023157"/>
    </source>
</evidence>
<comment type="cofactor">
    <cofactor evidence="7">
        <name>Zn(2+)</name>
        <dbReference type="ChEBI" id="CHEBI:29105"/>
    </cofactor>
    <text evidence="7">Binds 1 zinc ion per subunit.</text>
</comment>
<protein>
    <recommendedName>
        <fullName evidence="7">Angiotensin-converting enzyme</fullName>
        <ecNumber evidence="7">3.4.-.-</ecNumber>
    </recommendedName>
</protein>
<evidence type="ECO:0000256" key="5">
    <source>
        <dbReference type="PIRSR" id="PIRSR601548-3"/>
    </source>
</evidence>
<feature type="signal peptide" evidence="10">
    <location>
        <begin position="1"/>
        <end position="25"/>
    </location>
</feature>
<feature type="compositionally biased region" description="Low complexity" evidence="8">
    <location>
        <begin position="611"/>
        <end position="621"/>
    </location>
</feature>
<evidence type="ECO:0000256" key="6">
    <source>
        <dbReference type="PROSITE-ProRule" id="PRU01355"/>
    </source>
</evidence>
<feature type="compositionally biased region" description="Basic and acidic residues" evidence="8">
    <location>
        <begin position="649"/>
        <end position="670"/>
    </location>
</feature>
<dbReference type="AlphaFoldDB" id="A0A9R1TWC5"/>
<evidence type="ECO:0000256" key="4">
    <source>
        <dbReference type="ARBA" id="ARBA00023180"/>
    </source>
</evidence>
<accession>A0A9R1TWC5</accession>
<keyword evidence="5 7" id="KW-0862">Zinc</keyword>
<keyword evidence="4 7" id="KW-0325">Glycoprotein</keyword>
<keyword evidence="11" id="KW-1185">Reference proteome</keyword>
<dbReference type="KEGG" id="fas:105264884"/>
<dbReference type="Proteomes" id="UP000694866">
    <property type="component" value="Unplaced"/>
</dbReference>
<dbReference type="GeneID" id="105264884"/>
<dbReference type="GO" id="GO:0046872">
    <property type="term" value="F:metal ion binding"/>
    <property type="evidence" value="ECO:0007669"/>
    <property type="project" value="UniProtKB-KW"/>
</dbReference>
<feature type="binding site" evidence="5">
    <location>
        <position position="365"/>
    </location>
    <ligand>
        <name>Zn(2+)</name>
        <dbReference type="ChEBI" id="CHEBI:29105"/>
        <label>1</label>
        <note>catalytic</note>
    </ligand>
</feature>
<keyword evidence="7" id="KW-0482">Metalloprotease</keyword>
<keyword evidence="9" id="KW-1133">Transmembrane helix</keyword>
<proteinExistence type="inferred from homology"/>
<dbReference type="InterPro" id="IPR001548">
    <property type="entry name" value="Peptidase_M2"/>
</dbReference>
<evidence type="ECO:0000256" key="2">
    <source>
        <dbReference type="ARBA" id="ARBA00022729"/>
    </source>
</evidence>
<feature type="binding site" evidence="5">
    <location>
        <position position="389"/>
    </location>
    <ligand>
        <name>Zn(2+)</name>
        <dbReference type="ChEBI" id="CHEBI:29105"/>
        <label>1</label>
        <note>catalytic</note>
    </ligand>
</feature>
<dbReference type="SUPFAM" id="SSF55486">
    <property type="entry name" value="Metalloproteases ('zincins'), catalytic domain"/>
    <property type="match status" value="1"/>
</dbReference>